<accession>A0A8H6I103</accession>
<keyword evidence="3" id="KW-1185">Reference proteome</keyword>
<dbReference type="InterPro" id="IPR020843">
    <property type="entry name" value="ER"/>
</dbReference>
<reference evidence="2 3" key="1">
    <citation type="submission" date="2020-07" db="EMBL/GenBank/DDBJ databases">
        <title>Comparative genomics of pyrophilous fungi reveals a link between fire events and developmental genes.</title>
        <authorList>
            <consortium name="DOE Joint Genome Institute"/>
            <person name="Steindorff A.S."/>
            <person name="Carver A."/>
            <person name="Calhoun S."/>
            <person name="Stillman K."/>
            <person name="Liu H."/>
            <person name="Lipzen A."/>
            <person name="Pangilinan J."/>
            <person name="Labutti K."/>
            <person name="Bruns T.D."/>
            <person name="Grigoriev I.V."/>
        </authorList>
    </citation>
    <scope>NUCLEOTIDE SEQUENCE [LARGE SCALE GENOMIC DNA]</scope>
    <source>
        <strain evidence="2 3">CBS 144469</strain>
    </source>
</reference>
<name>A0A8H6I103_9AGAR</name>
<dbReference type="SUPFAM" id="SSF51735">
    <property type="entry name" value="NAD(P)-binding Rossmann-fold domains"/>
    <property type="match status" value="1"/>
</dbReference>
<protein>
    <submittedName>
        <fullName evidence="2">Chaperonin 10-like protein</fullName>
    </submittedName>
</protein>
<proteinExistence type="predicted"/>
<dbReference type="Proteomes" id="UP000521943">
    <property type="component" value="Unassembled WGS sequence"/>
</dbReference>
<gene>
    <name evidence="2" type="ORF">DFP72DRAFT_340592</name>
</gene>
<dbReference type="InterPro" id="IPR013154">
    <property type="entry name" value="ADH-like_N"/>
</dbReference>
<dbReference type="Gene3D" id="3.40.50.720">
    <property type="entry name" value="NAD(P)-binding Rossmann-like Domain"/>
    <property type="match status" value="1"/>
</dbReference>
<dbReference type="InterPro" id="IPR013149">
    <property type="entry name" value="ADH-like_C"/>
</dbReference>
<dbReference type="Pfam" id="PF00107">
    <property type="entry name" value="ADH_zinc_N"/>
    <property type="match status" value="1"/>
</dbReference>
<feature type="domain" description="Enoyl reductase (ER)" evidence="1">
    <location>
        <begin position="11"/>
        <end position="336"/>
    </location>
</feature>
<dbReference type="SMART" id="SM00829">
    <property type="entry name" value="PKS_ER"/>
    <property type="match status" value="1"/>
</dbReference>
<dbReference type="GO" id="GO:0016651">
    <property type="term" value="F:oxidoreductase activity, acting on NAD(P)H"/>
    <property type="evidence" value="ECO:0007669"/>
    <property type="project" value="InterPro"/>
</dbReference>
<dbReference type="AlphaFoldDB" id="A0A8H6I103"/>
<evidence type="ECO:0000313" key="3">
    <source>
        <dbReference type="Proteomes" id="UP000521943"/>
    </source>
</evidence>
<organism evidence="2 3">
    <name type="scientific">Ephemerocybe angulata</name>
    <dbReference type="NCBI Taxonomy" id="980116"/>
    <lineage>
        <taxon>Eukaryota</taxon>
        <taxon>Fungi</taxon>
        <taxon>Dikarya</taxon>
        <taxon>Basidiomycota</taxon>
        <taxon>Agaricomycotina</taxon>
        <taxon>Agaricomycetes</taxon>
        <taxon>Agaricomycetidae</taxon>
        <taxon>Agaricales</taxon>
        <taxon>Agaricineae</taxon>
        <taxon>Psathyrellaceae</taxon>
        <taxon>Ephemerocybe</taxon>
    </lineage>
</organism>
<dbReference type="InterPro" id="IPR047122">
    <property type="entry name" value="Trans-enoyl_RdTase-like"/>
</dbReference>
<dbReference type="PANTHER" id="PTHR45348:SF2">
    <property type="entry name" value="ZINC-TYPE ALCOHOL DEHYDROGENASE-LIKE PROTEIN C2E1P3.01"/>
    <property type="match status" value="1"/>
</dbReference>
<dbReference type="Gene3D" id="3.90.180.10">
    <property type="entry name" value="Medium-chain alcohol dehydrogenases, catalytic domain"/>
    <property type="match status" value="1"/>
</dbReference>
<evidence type="ECO:0000259" key="1">
    <source>
        <dbReference type="SMART" id="SM00829"/>
    </source>
</evidence>
<sequence length="342" mass="35784">MATQKALVIPEQFKPFTLASLPIPSPGKQEILVKVKAVALNPADWKIQKFGAILTSFPAVSGHSIAGEVVSLGEGVEGFAIGDRVIFTSEFTDKEYGGFQQYALANALTTAKISASISYDEASTLPTAVSTAYVGLYDDIPGGLALKSFVTSPGAYKGQAIFIAGAAGSVGQAAIQLARVSGFTYIVASSSLKHAPYLESLGATHVLDRSLSLSELKASLASLSLPPIEYAFDSIGDIETTLRSSLAALTPAGKVVSVAAGVEYKGDDLGQKSLYSFTVLNKPEQMKTLWPAVTSLLETKALVPQRFEILPGGLEGIVGGLERLEKGEVSGVKLVARPEETA</sequence>
<dbReference type="InterPro" id="IPR011032">
    <property type="entry name" value="GroES-like_sf"/>
</dbReference>
<dbReference type="PANTHER" id="PTHR45348">
    <property type="entry name" value="HYPOTHETICAL OXIDOREDUCTASE (EUROFUNG)"/>
    <property type="match status" value="1"/>
</dbReference>
<evidence type="ECO:0000313" key="2">
    <source>
        <dbReference type="EMBL" id="KAF6755401.1"/>
    </source>
</evidence>
<dbReference type="CDD" id="cd08249">
    <property type="entry name" value="enoyl_reductase_like"/>
    <property type="match status" value="1"/>
</dbReference>
<dbReference type="EMBL" id="JACGCI010000030">
    <property type="protein sequence ID" value="KAF6755401.1"/>
    <property type="molecule type" value="Genomic_DNA"/>
</dbReference>
<dbReference type="Pfam" id="PF08240">
    <property type="entry name" value="ADH_N"/>
    <property type="match status" value="1"/>
</dbReference>
<comment type="caution">
    <text evidence="2">The sequence shown here is derived from an EMBL/GenBank/DDBJ whole genome shotgun (WGS) entry which is preliminary data.</text>
</comment>
<dbReference type="InterPro" id="IPR036291">
    <property type="entry name" value="NAD(P)-bd_dom_sf"/>
</dbReference>
<dbReference type="OrthoDB" id="3233595at2759"/>
<dbReference type="SUPFAM" id="SSF50129">
    <property type="entry name" value="GroES-like"/>
    <property type="match status" value="1"/>
</dbReference>